<proteinExistence type="predicted"/>
<feature type="compositionally biased region" description="Low complexity" evidence="1">
    <location>
        <begin position="376"/>
        <end position="388"/>
    </location>
</feature>
<feature type="compositionally biased region" description="Low complexity" evidence="1">
    <location>
        <begin position="247"/>
        <end position="265"/>
    </location>
</feature>
<feature type="compositionally biased region" description="Polar residues" evidence="1">
    <location>
        <begin position="177"/>
        <end position="193"/>
    </location>
</feature>
<feature type="region of interest" description="Disordered" evidence="1">
    <location>
        <begin position="229"/>
        <end position="388"/>
    </location>
</feature>
<feature type="signal peptide" evidence="2">
    <location>
        <begin position="1"/>
        <end position="20"/>
    </location>
</feature>
<dbReference type="OrthoDB" id="448956at2759"/>
<organism evidence="3 4">
    <name type="scientific">Perkinsus chesapeaki</name>
    <name type="common">Clam parasite</name>
    <name type="synonym">Perkinsus andrewsi</name>
    <dbReference type="NCBI Taxonomy" id="330153"/>
    <lineage>
        <taxon>Eukaryota</taxon>
        <taxon>Sar</taxon>
        <taxon>Alveolata</taxon>
        <taxon>Perkinsozoa</taxon>
        <taxon>Perkinsea</taxon>
        <taxon>Perkinsida</taxon>
        <taxon>Perkinsidae</taxon>
        <taxon>Perkinsus</taxon>
    </lineage>
</organism>
<comment type="caution">
    <text evidence="3">The sequence shown here is derived from an EMBL/GenBank/DDBJ whole genome shotgun (WGS) entry which is preliminary data.</text>
</comment>
<name>A0A7J6LLR3_PERCH</name>
<keyword evidence="2" id="KW-0732">Signal</keyword>
<feature type="chain" id="PRO_5029572002" evidence="2">
    <location>
        <begin position="21"/>
        <end position="388"/>
    </location>
</feature>
<keyword evidence="4" id="KW-1185">Reference proteome</keyword>
<dbReference type="Proteomes" id="UP000591131">
    <property type="component" value="Unassembled WGS sequence"/>
</dbReference>
<dbReference type="EMBL" id="JAAPAO010000436">
    <property type="protein sequence ID" value="KAF4659861.1"/>
    <property type="molecule type" value="Genomic_DNA"/>
</dbReference>
<dbReference type="AlphaFoldDB" id="A0A7J6LLR3"/>
<evidence type="ECO:0000256" key="2">
    <source>
        <dbReference type="SAM" id="SignalP"/>
    </source>
</evidence>
<gene>
    <name evidence="3" type="ORF">FOL47_007400</name>
</gene>
<sequence>MSPLLALAPILLALIGPQHGCSYVKDWIDSATNSLKRRAPRNCVTVKSPNGSIDAEGRYALCLVDLDENVESKSSKVEWSPETIAAMISSGSTELLFGGGDMWTVVNSVEYWLGLAWGALAGLSSAWFIGLCCGEKRRRYVCDDTARVYYPAREERIEVPMREKIPERSGMAGRDSLTISVATPLPTQSTRADSATPEGSDGSPTCTHAQSTVEVVDASYQRKIPDLRFTAPVYRGRPKDLPPQPTTPSSSPLSSSPVSYTPSCSEGTGSPRSFAAPTAQSEALPVVEPQSPTAPASNELVEDTPVKIHEDNNDDAPNATVSPASAVSSEDNVEVASPQQPAPSGKSKRHRPPKPERQRLAALRQQKREEEEAAKKAAALVAAEEAST</sequence>
<feature type="region of interest" description="Disordered" evidence="1">
    <location>
        <begin position="165"/>
        <end position="208"/>
    </location>
</feature>
<evidence type="ECO:0000313" key="3">
    <source>
        <dbReference type="EMBL" id="KAF4659861.1"/>
    </source>
</evidence>
<feature type="compositionally biased region" description="Polar residues" evidence="1">
    <location>
        <begin position="319"/>
        <end position="330"/>
    </location>
</feature>
<reference evidence="3 4" key="1">
    <citation type="submission" date="2020-04" db="EMBL/GenBank/DDBJ databases">
        <title>Perkinsus chesapeaki whole genome sequence.</title>
        <authorList>
            <person name="Bogema D.R."/>
        </authorList>
    </citation>
    <scope>NUCLEOTIDE SEQUENCE [LARGE SCALE GENOMIC DNA]</scope>
    <source>
        <strain evidence="3">ATCC PRA-425</strain>
    </source>
</reference>
<feature type="compositionally biased region" description="Basic and acidic residues" evidence="1">
    <location>
        <begin position="366"/>
        <end position="375"/>
    </location>
</feature>
<accession>A0A7J6LLR3</accession>
<evidence type="ECO:0000256" key="1">
    <source>
        <dbReference type="SAM" id="MobiDB-lite"/>
    </source>
</evidence>
<evidence type="ECO:0000313" key="4">
    <source>
        <dbReference type="Proteomes" id="UP000591131"/>
    </source>
</evidence>
<protein>
    <submittedName>
        <fullName evidence="3">Uncharacterized protein</fullName>
    </submittedName>
</protein>